<organism evidence="1 2">
    <name type="scientific">Hygrophoropsis aurantiaca</name>
    <dbReference type="NCBI Taxonomy" id="72124"/>
    <lineage>
        <taxon>Eukaryota</taxon>
        <taxon>Fungi</taxon>
        <taxon>Dikarya</taxon>
        <taxon>Basidiomycota</taxon>
        <taxon>Agaricomycotina</taxon>
        <taxon>Agaricomycetes</taxon>
        <taxon>Agaricomycetidae</taxon>
        <taxon>Boletales</taxon>
        <taxon>Coniophorineae</taxon>
        <taxon>Hygrophoropsidaceae</taxon>
        <taxon>Hygrophoropsis</taxon>
    </lineage>
</organism>
<comment type="caution">
    <text evidence="1">The sequence shown here is derived from an EMBL/GenBank/DDBJ whole genome shotgun (WGS) entry which is preliminary data.</text>
</comment>
<dbReference type="EMBL" id="MU267657">
    <property type="protein sequence ID" value="KAH7912175.1"/>
    <property type="molecule type" value="Genomic_DNA"/>
</dbReference>
<name>A0ACB8AG19_9AGAM</name>
<evidence type="ECO:0000313" key="2">
    <source>
        <dbReference type="Proteomes" id="UP000790377"/>
    </source>
</evidence>
<protein>
    <submittedName>
        <fullName evidence="1">Uncharacterized protein</fullName>
    </submittedName>
</protein>
<evidence type="ECO:0000313" key="1">
    <source>
        <dbReference type="EMBL" id="KAH7912175.1"/>
    </source>
</evidence>
<dbReference type="Proteomes" id="UP000790377">
    <property type="component" value="Unassembled WGS sequence"/>
</dbReference>
<reference evidence="1" key="1">
    <citation type="journal article" date="2021" name="New Phytol.">
        <title>Evolutionary innovations through gain and loss of genes in the ectomycorrhizal Boletales.</title>
        <authorList>
            <person name="Wu G."/>
            <person name="Miyauchi S."/>
            <person name="Morin E."/>
            <person name="Kuo A."/>
            <person name="Drula E."/>
            <person name="Varga T."/>
            <person name="Kohler A."/>
            <person name="Feng B."/>
            <person name="Cao Y."/>
            <person name="Lipzen A."/>
            <person name="Daum C."/>
            <person name="Hundley H."/>
            <person name="Pangilinan J."/>
            <person name="Johnson J."/>
            <person name="Barry K."/>
            <person name="LaButti K."/>
            <person name="Ng V."/>
            <person name="Ahrendt S."/>
            <person name="Min B."/>
            <person name="Choi I.G."/>
            <person name="Park H."/>
            <person name="Plett J.M."/>
            <person name="Magnuson J."/>
            <person name="Spatafora J.W."/>
            <person name="Nagy L.G."/>
            <person name="Henrissat B."/>
            <person name="Grigoriev I.V."/>
            <person name="Yang Z.L."/>
            <person name="Xu J."/>
            <person name="Martin F.M."/>
        </authorList>
    </citation>
    <scope>NUCLEOTIDE SEQUENCE</scope>
    <source>
        <strain evidence="1">ATCC 28755</strain>
    </source>
</reference>
<gene>
    <name evidence="1" type="ORF">BJ138DRAFT_1148927</name>
</gene>
<proteinExistence type="predicted"/>
<accession>A0ACB8AG19</accession>
<keyword evidence="2" id="KW-1185">Reference proteome</keyword>
<sequence length="138" mass="14986">MLLKNVAIGLAAFAGVASAAKSQNWVAAIGTNFMNDIDAKHGLFSGSVSTADKCGGCEVFTSASHPIHNVTGLYFDPNDSSLGLNFYSDHCRKGSWLGWFKTRNSPSYNMKFSNSDCKKYQKANSFKVCWWTKPANGA</sequence>